<accession>A0A1S3J4K7</accession>
<dbReference type="InterPro" id="IPR018247">
    <property type="entry name" value="EF_Hand_1_Ca_BS"/>
</dbReference>
<dbReference type="SUPFAM" id="SSF47473">
    <property type="entry name" value="EF-hand"/>
    <property type="match status" value="1"/>
</dbReference>
<sequence>MRSFILWMCLSAIVVSRGQEADRNDISQDLDEDQLMLDGKVDQKPFLRRETDNADARDEVNVGKKLEKLTSRNDENEVLKNSDKVEVDEHGVKVELPRDEIADNINVLPKVQGPLPLDGELPPGEDDDTFKPVQLSTDFNVYDSDRDGFISLAELINATGAEENVEEAFNVTDTDADGQVSMEEFSVAPWLLDAGEPEDIVIEELKEDIIEKIDKYQRKSYKQHHHDKEKDNLEKEEKESL</sequence>
<dbReference type="KEGG" id="lak:106169723"/>
<evidence type="ECO:0000259" key="4">
    <source>
        <dbReference type="PROSITE" id="PS50222"/>
    </source>
</evidence>
<dbReference type="Pfam" id="PF13499">
    <property type="entry name" value="EF-hand_7"/>
    <property type="match status" value="1"/>
</dbReference>
<evidence type="ECO:0000256" key="3">
    <source>
        <dbReference type="SAM" id="SignalP"/>
    </source>
</evidence>
<feature type="compositionally biased region" description="Basic and acidic residues" evidence="2">
    <location>
        <begin position="226"/>
        <end position="241"/>
    </location>
</feature>
<name>A0A1S3J4K7_LINAN</name>
<dbReference type="Gene3D" id="1.10.238.10">
    <property type="entry name" value="EF-hand"/>
    <property type="match status" value="1"/>
</dbReference>
<dbReference type="Proteomes" id="UP000085678">
    <property type="component" value="Unplaced"/>
</dbReference>
<feature type="region of interest" description="Disordered" evidence="2">
    <location>
        <begin position="217"/>
        <end position="241"/>
    </location>
</feature>
<dbReference type="InterPro" id="IPR002048">
    <property type="entry name" value="EF_hand_dom"/>
</dbReference>
<reference evidence="6" key="1">
    <citation type="submission" date="2025-08" db="UniProtKB">
        <authorList>
            <consortium name="RefSeq"/>
        </authorList>
    </citation>
    <scope>IDENTIFICATION</scope>
    <source>
        <tissue evidence="6">Gonads</tissue>
    </source>
</reference>
<feature type="chain" id="PRO_5010373517" evidence="3">
    <location>
        <begin position="19"/>
        <end position="241"/>
    </location>
</feature>
<dbReference type="InParanoid" id="A0A1S3J4K7"/>
<keyword evidence="5" id="KW-1185">Reference proteome</keyword>
<evidence type="ECO:0000313" key="5">
    <source>
        <dbReference type="Proteomes" id="UP000085678"/>
    </source>
</evidence>
<keyword evidence="3" id="KW-0732">Signal</keyword>
<dbReference type="InterPro" id="IPR011992">
    <property type="entry name" value="EF-hand-dom_pair"/>
</dbReference>
<dbReference type="GO" id="GO:0005509">
    <property type="term" value="F:calcium ion binding"/>
    <property type="evidence" value="ECO:0007669"/>
    <property type="project" value="InterPro"/>
</dbReference>
<dbReference type="PROSITE" id="PS50222">
    <property type="entry name" value="EF_HAND_2"/>
    <property type="match status" value="1"/>
</dbReference>
<dbReference type="AlphaFoldDB" id="A0A1S3J4K7"/>
<dbReference type="PROSITE" id="PS00018">
    <property type="entry name" value="EF_HAND_1"/>
    <property type="match status" value="1"/>
</dbReference>
<organism evidence="5 6">
    <name type="scientific">Lingula anatina</name>
    <name type="common">Brachiopod</name>
    <name type="synonym">Lingula unguis</name>
    <dbReference type="NCBI Taxonomy" id="7574"/>
    <lineage>
        <taxon>Eukaryota</taxon>
        <taxon>Metazoa</taxon>
        <taxon>Spiralia</taxon>
        <taxon>Lophotrochozoa</taxon>
        <taxon>Brachiopoda</taxon>
        <taxon>Linguliformea</taxon>
        <taxon>Lingulata</taxon>
        <taxon>Lingulida</taxon>
        <taxon>Linguloidea</taxon>
        <taxon>Lingulidae</taxon>
        <taxon>Lingula</taxon>
    </lineage>
</organism>
<gene>
    <name evidence="6" type="primary">LOC106169723</name>
</gene>
<protein>
    <submittedName>
        <fullName evidence="6">Calcineurin subunit B type 2</fullName>
    </submittedName>
</protein>
<dbReference type="CDD" id="cd00051">
    <property type="entry name" value="EFh"/>
    <property type="match status" value="1"/>
</dbReference>
<evidence type="ECO:0000256" key="1">
    <source>
        <dbReference type="ARBA" id="ARBA00022837"/>
    </source>
</evidence>
<dbReference type="RefSeq" id="XP_013404774.1">
    <property type="nucleotide sequence ID" value="XM_013549320.2"/>
</dbReference>
<evidence type="ECO:0000256" key="2">
    <source>
        <dbReference type="SAM" id="MobiDB-lite"/>
    </source>
</evidence>
<evidence type="ECO:0000313" key="6">
    <source>
        <dbReference type="RefSeq" id="XP_013404774.1"/>
    </source>
</evidence>
<keyword evidence="1" id="KW-0106">Calcium</keyword>
<feature type="domain" description="EF-hand" evidence="4">
    <location>
        <begin position="160"/>
        <end position="195"/>
    </location>
</feature>
<feature type="signal peptide" evidence="3">
    <location>
        <begin position="1"/>
        <end position="18"/>
    </location>
</feature>
<dbReference type="GeneID" id="106169723"/>
<dbReference type="OrthoDB" id="6072491at2759"/>
<proteinExistence type="predicted"/>
<dbReference type="SMART" id="SM00054">
    <property type="entry name" value="EFh"/>
    <property type="match status" value="2"/>
</dbReference>